<evidence type="ECO:0000313" key="9">
    <source>
        <dbReference type="EMBL" id="KJY53802.1"/>
    </source>
</evidence>
<organism evidence="9 10">
    <name type="scientific">Bifidobacterium asteroides</name>
    <dbReference type="NCBI Taxonomy" id="1684"/>
    <lineage>
        <taxon>Bacteria</taxon>
        <taxon>Bacillati</taxon>
        <taxon>Actinomycetota</taxon>
        <taxon>Actinomycetes</taxon>
        <taxon>Bifidobacteriales</taxon>
        <taxon>Bifidobacteriaceae</taxon>
        <taxon>Bifidobacterium</taxon>
    </lineage>
</organism>
<keyword evidence="2 7" id="KW-0813">Transport</keyword>
<feature type="transmembrane region" description="Helical" evidence="7">
    <location>
        <begin position="120"/>
        <end position="140"/>
    </location>
</feature>
<comment type="subcellular location">
    <subcellularLocation>
        <location evidence="1 7">Cell membrane</location>
        <topology evidence="1 7">Multi-pass membrane protein</topology>
    </subcellularLocation>
</comment>
<dbReference type="SUPFAM" id="SSF161098">
    <property type="entry name" value="MetI-like"/>
    <property type="match status" value="1"/>
</dbReference>
<feature type="transmembrane region" description="Helical" evidence="7">
    <location>
        <begin position="85"/>
        <end position="108"/>
    </location>
</feature>
<gene>
    <name evidence="9" type="ORF">JF69_00180</name>
</gene>
<feature type="transmembrane region" description="Helical" evidence="7">
    <location>
        <begin position="222"/>
        <end position="241"/>
    </location>
</feature>
<evidence type="ECO:0000256" key="1">
    <source>
        <dbReference type="ARBA" id="ARBA00004651"/>
    </source>
</evidence>
<keyword evidence="5 7" id="KW-1133">Transmembrane helix</keyword>
<sequence>MSTMRRKRSGAEGKGTKRGRENAWGWFFTAPFGLVFLLFLVIPLIYAGYISLFSYTQLRGTVFAGLSNYVRAFSDPIFLSGMWRVVLYAVVMVPIQLGFALLLALVLDTMTNRFASFSRLVFFLPYAIPVVIGALMWGFLYSKQMGPFTSIFGLFGMQPPGFLKPGGIFGSLVNIVTWQWTGYYMVILYSALQSVPPELYESARIDGASEVQIALKIKTPMISSSLVMVTVFALIGTLQFYTEPMILRNNVPSVIQPEYTPNMYAQALAFNYNQLNYSATISFALGLLVVAFSVVFMRLTRNQSGLEG</sequence>
<dbReference type="EMBL" id="JWME01000001">
    <property type="protein sequence ID" value="KJY53802.1"/>
    <property type="molecule type" value="Genomic_DNA"/>
</dbReference>
<dbReference type="AlphaFoldDB" id="A0A0F4L4L3"/>
<evidence type="ECO:0000256" key="2">
    <source>
        <dbReference type="ARBA" id="ARBA00022448"/>
    </source>
</evidence>
<evidence type="ECO:0000256" key="4">
    <source>
        <dbReference type="ARBA" id="ARBA00022692"/>
    </source>
</evidence>
<feature type="transmembrane region" description="Helical" evidence="7">
    <location>
        <begin position="277"/>
        <end position="297"/>
    </location>
</feature>
<dbReference type="InterPro" id="IPR035906">
    <property type="entry name" value="MetI-like_sf"/>
</dbReference>
<dbReference type="PROSITE" id="PS50928">
    <property type="entry name" value="ABC_TM1"/>
    <property type="match status" value="1"/>
</dbReference>
<evidence type="ECO:0000256" key="3">
    <source>
        <dbReference type="ARBA" id="ARBA00022475"/>
    </source>
</evidence>
<comment type="similarity">
    <text evidence="7">Belongs to the binding-protein-dependent transport system permease family.</text>
</comment>
<dbReference type="InterPro" id="IPR000515">
    <property type="entry name" value="MetI-like"/>
</dbReference>
<dbReference type="PANTHER" id="PTHR30193:SF41">
    <property type="entry name" value="DIACETYLCHITOBIOSE UPTAKE SYSTEM PERMEASE PROTEIN NGCF"/>
    <property type="match status" value="1"/>
</dbReference>
<keyword evidence="3" id="KW-1003">Cell membrane</keyword>
<dbReference type="PANTHER" id="PTHR30193">
    <property type="entry name" value="ABC TRANSPORTER PERMEASE PROTEIN"/>
    <property type="match status" value="1"/>
</dbReference>
<evidence type="ECO:0000256" key="7">
    <source>
        <dbReference type="RuleBase" id="RU363032"/>
    </source>
</evidence>
<dbReference type="Pfam" id="PF00528">
    <property type="entry name" value="BPD_transp_1"/>
    <property type="match status" value="1"/>
</dbReference>
<dbReference type="Gene3D" id="1.10.3720.10">
    <property type="entry name" value="MetI-like"/>
    <property type="match status" value="1"/>
</dbReference>
<feature type="transmembrane region" description="Helical" evidence="7">
    <location>
        <begin position="24"/>
        <end position="49"/>
    </location>
</feature>
<proteinExistence type="inferred from homology"/>
<accession>A0A0F4L4L3</accession>
<dbReference type="PATRIC" id="fig|1684.4.peg.19"/>
<comment type="caution">
    <text evidence="9">The sequence shown here is derived from an EMBL/GenBank/DDBJ whole genome shotgun (WGS) entry which is preliminary data.</text>
</comment>
<dbReference type="GO" id="GO:0055085">
    <property type="term" value="P:transmembrane transport"/>
    <property type="evidence" value="ECO:0007669"/>
    <property type="project" value="InterPro"/>
</dbReference>
<dbReference type="CDD" id="cd06261">
    <property type="entry name" value="TM_PBP2"/>
    <property type="match status" value="1"/>
</dbReference>
<evidence type="ECO:0000256" key="5">
    <source>
        <dbReference type="ARBA" id="ARBA00022989"/>
    </source>
</evidence>
<dbReference type="GO" id="GO:0005886">
    <property type="term" value="C:plasma membrane"/>
    <property type="evidence" value="ECO:0007669"/>
    <property type="project" value="UniProtKB-SubCell"/>
</dbReference>
<keyword evidence="6 7" id="KW-0472">Membrane</keyword>
<evidence type="ECO:0000259" key="8">
    <source>
        <dbReference type="PROSITE" id="PS50928"/>
    </source>
</evidence>
<name>A0A0F4L4L3_9BIFI</name>
<dbReference type="InterPro" id="IPR051393">
    <property type="entry name" value="ABC_transporter_permease"/>
</dbReference>
<evidence type="ECO:0000313" key="10">
    <source>
        <dbReference type="Proteomes" id="UP000033648"/>
    </source>
</evidence>
<feature type="domain" description="ABC transmembrane type-1" evidence="8">
    <location>
        <begin position="82"/>
        <end position="296"/>
    </location>
</feature>
<reference evidence="9 10" key="1">
    <citation type="submission" date="2014-12" db="EMBL/GenBank/DDBJ databases">
        <title>Comparative genomics of the lactic acid bacteria isolated from the honey bee gut.</title>
        <authorList>
            <person name="Ellegaard K.M."/>
            <person name="Tamarit D."/>
            <person name="Javelind E."/>
            <person name="Olofsson T."/>
            <person name="Andersson S.G."/>
            <person name="Vasquez A."/>
        </authorList>
    </citation>
    <scope>NUCLEOTIDE SEQUENCE [LARGE SCALE GENOMIC DNA]</scope>
    <source>
        <strain evidence="9 10">Bin2</strain>
    </source>
</reference>
<protein>
    <submittedName>
        <fullName evidence="9">ABC transporter permease</fullName>
    </submittedName>
</protein>
<dbReference type="Proteomes" id="UP000033648">
    <property type="component" value="Unassembled WGS sequence"/>
</dbReference>
<keyword evidence="4 7" id="KW-0812">Transmembrane</keyword>
<evidence type="ECO:0000256" key="6">
    <source>
        <dbReference type="ARBA" id="ARBA00023136"/>
    </source>
</evidence>